<dbReference type="InterPro" id="IPR027463">
    <property type="entry name" value="AcrB_DN_DC_subdom"/>
</dbReference>
<feature type="transmembrane region" description="Helical" evidence="1">
    <location>
        <begin position="378"/>
        <end position="396"/>
    </location>
</feature>
<dbReference type="PANTHER" id="PTHR32063">
    <property type="match status" value="1"/>
</dbReference>
<reference evidence="3" key="1">
    <citation type="journal article" date="2013" name="Proc. Natl. Acad. Sci. U.S.A.">
        <title>Improving the coverage of the cyanobacterial phylum using diversity-driven genome sequencing.</title>
        <authorList>
            <person name="Shih P.M."/>
            <person name="Wu D."/>
            <person name="Latifi A."/>
            <person name="Axen S.D."/>
            <person name="Fewer D.P."/>
            <person name="Talla E."/>
            <person name="Calteau A."/>
            <person name="Cai F."/>
            <person name="Tandeau de Marsac N."/>
            <person name="Rippka R."/>
            <person name="Herdman M."/>
            <person name="Sivonen K."/>
            <person name="Coursin T."/>
            <person name="Laurent T."/>
            <person name="Goodwin L."/>
            <person name="Nolan M."/>
            <person name="Davenport K.W."/>
            <person name="Han C.S."/>
            <person name="Rubin E.M."/>
            <person name="Eisen J.A."/>
            <person name="Woyke T."/>
            <person name="Gugger M."/>
            <person name="Kerfeld C.A."/>
        </authorList>
    </citation>
    <scope>NUCLEOTIDE SEQUENCE [LARGE SCALE GENOMIC DNA]</scope>
    <source>
        <strain evidence="3">ATCC 29371 / PCC 7437</strain>
        <plasmid evidence="3">Plasmid pSTA7437.01</plasmid>
    </source>
</reference>
<accession>K9Y0X0</accession>
<organism evidence="2 3">
    <name type="scientific">Stanieria cyanosphaera (strain ATCC 29371 / PCC 7437)</name>
    <dbReference type="NCBI Taxonomy" id="111780"/>
    <lineage>
        <taxon>Bacteria</taxon>
        <taxon>Bacillati</taxon>
        <taxon>Cyanobacteriota</taxon>
        <taxon>Cyanophyceae</taxon>
        <taxon>Pleurocapsales</taxon>
        <taxon>Dermocarpellaceae</taxon>
        <taxon>Stanieria</taxon>
    </lineage>
</organism>
<feature type="transmembrane region" description="Helical" evidence="1">
    <location>
        <begin position="353"/>
        <end position="371"/>
    </location>
</feature>
<dbReference type="SUPFAM" id="SSF82693">
    <property type="entry name" value="Multidrug efflux transporter AcrB pore domain, PN1, PN2, PC1 and PC2 subdomains"/>
    <property type="match status" value="3"/>
</dbReference>
<dbReference type="GO" id="GO:0042910">
    <property type="term" value="F:xenobiotic transmembrane transporter activity"/>
    <property type="evidence" value="ECO:0007669"/>
    <property type="project" value="TreeGrafter"/>
</dbReference>
<evidence type="ECO:0000313" key="3">
    <source>
        <dbReference type="Proteomes" id="UP000010473"/>
    </source>
</evidence>
<dbReference type="SUPFAM" id="SSF82866">
    <property type="entry name" value="Multidrug efflux transporter AcrB transmembrane domain"/>
    <property type="match status" value="2"/>
</dbReference>
<feature type="transmembrane region" description="Helical" evidence="1">
    <location>
        <begin position="895"/>
        <end position="914"/>
    </location>
</feature>
<dbReference type="Pfam" id="PF00873">
    <property type="entry name" value="ACR_tran"/>
    <property type="match status" value="1"/>
</dbReference>
<feature type="transmembrane region" description="Helical" evidence="1">
    <location>
        <begin position="921"/>
        <end position="941"/>
    </location>
</feature>
<dbReference type="AlphaFoldDB" id="K9Y0X0"/>
<dbReference type="Gene3D" id="3.30.2090.10">
    <property type="entry name" value="Multidrug efflux transporter AcrB TolC docking domain, DN and DC subdomains"/>
    <property type="match status" value="2"/>
</dbReference>
<geneLocation type="plasmid" evidence="2 3">
    <name>pSTA7437.01</name>
</geneLocation>
<dbReference type="Gene3D" id="3.30.70.1440">
    <property type="entry name" value="Multidrug efflux transporter AcrB pore domain"/>
    <property type="match status" value="1"/>
</dbReference>
<keyword evidence="1" id="KW-0472">Membrane</keyword>
<dbReference type="HOGENOM" id="CLU_002755_1_2_3"/>
<dbReference type="SUPFAM" id="SSF82714">
    <property type="entry name" value="Multidrug efflux transporter AcrB TolC docking domain, DN and DC subdomains"/>
    <property type="match status" value="2"/>
</dbReference>
<name>K9Y0X0_STAC7</name>
<feature type="transmembrane region" description="Helical" evidence="1">
    <location>
        <begin position="408"/>
        <end position="428"/>
    </location>
</feature>
<protein>
    <submittedName>
        <fullName evidence="2">Acriflavin resistance protein</fullName>
    </submittedName>
</protein>
<dbReference type="Gene3D" id="1.20.1640.10">
    <property type="entry name" value="Multidrug efflux transporter AcrB transmembrane domain"/>
    <property type="match status" value="2"/>
</dbReference>
<dbReference type="PANTHER" id="PTHR32063:SF0">
    <property type="entry name" value="SWARMING MOTILITY PROTEIN SWRC"/>
    <property type="match status" value="1"/>
</dbReference>
<proteinExistence type="predicted"/>
<feature type="transmembrane region" description="Helical" evidence="1">
    <location>
        <begin position="481"/>
        <end position="508"/>
    </location>
</feature>
<keyword evidence="1" id="KW-0812">Transmembrane</keyword>
<feature type="transmembrane region" description="Helical" evidence="1">
    <location>
        <begin position="993"/>
        <end position="1012"/>
    </location>
</feature>
<dbReference type="EMBL" id="CP003654">
    <property type="protein sequence ID" value="AFZ37964.1"/>
    <property type="molecule type" value="Genomic_DNA"/>
</dbReference>
<feature type="transmembrane region" description="Helical" evidence="1">
    <location>
        <begin position="947"/>
        <end position="972"/>
    </location>
</feature>
<keyword evidence="3" id="KW-1185">Reference proteome</keyword>
<evidence type="ECO:0000256" key="1">
    <source>
        <dbReference type="SAM" id="Phobius"/>
    </source>
</evidence>
<sequence length="1072" mass="118484">MRWKPNLTVINCAFSMKTFFTRWSIRNPVITVALYIGVLILSVLTLIIIPVRMMPYVQSPLVAVITRTPGSSPMEVETYISKPIEQRMTVLDGVRFVRSSSQQDLSLVTVQFAWGGDIDKAVRDVQSVMKSAEGDLPMDGINTRSYWVLPIDPLNRPVLTLALKAEGWDRVKLREFADNTLVDRLTNVQDVQSVFITGGYRRQLQVIVDRQKLAAYGLSILQVRDAIDNNNVSKGAGVLTQGDEEILVRADDRALNAQVVRNYPILEREGQIVYVRDVAEVKDTYEERRSAYRYNGESALAVNVIQKPDSSSPQVIARVRKELEKIESQYPGLEFEEAYDNSFLVELIKDSTTGELLISVALAGLVILLFLEDFRATAIVMISIPTTLALSMLPFIPFSMSLNSSTLVGMMMAIGKLVDDSIIVIDSIDRKLKEGKTPRQAAIQGTGEVFLASAAASCVMIAALIPTILSGGLTGLMFAGLILPMVFAFIASLVVSITLIPLLAAFFLKPIGETKGNRKTWLQWLLSPFRLGFQALEKGYGWLLNICLRNREITLAIAAATVVLAFALYPLVPQEMMPLGDSGQFVATIELEAGASFERTDRVAQQFESILLEQPEVEKVSSNVGFEITRNSTYFSGYSMGSVNTASSVVTLKDLNERNRDIWQIMDGVEEQARSTIPGLRRIAIKEMGVDVMATSAAPIQIAVYGEDLDILYPLADKVLEIAKDTPGLVMAHTSSALTQPEYKLEIDRRRAQELGLNIEEVAEQARYALNGGFTRKYYNRPNLRQNSILVRYPESDRAYGQNLAATYITTPNGQQVPLSTVATLKREYGATLIEHINGKRVVYVNGYYRKSSPASMDLSMAIAMRAGEELDFPPGYGLDSMGDMTDMMIEFDRLLKGLIVSIILIYLILVIQFGSFIQPLVMMLSIPLQLIGVFGALLLAQQTLSSVSILGIIILSGISVSAAILLLELILTKREEGVPRAEAIRQAAPVRLKAIFMTTLTTMIVIVRLAFYPETGMDAYSPIATVVLGGLTVSTLLTLIVIPIVYTFVDDITQSLSELRKMKRSTRKQLS</sequence>
<gene>
    <name evidence="2" type="ordered locus">Sta7437_4500</name>
</gene>
<dbReference type="GO" id="GO:0005886">
    <property type="term" value="C:plasma membrane"/>
    <property type="evidence" value="ECO:0007669"/>
    <property type="project" value="TreeGrafter"/>
</dbReference>
<dbReference type="Gene3D" id="3.30.70.1320">
    <property type="entry name" value="Multidrug efflux transporter AcrB pore domain like"/>
    <property type="match status" value="1"/>
</dbReference>
<feature type="transmembrane region" description="Helical" evidence="1">
    <location>
        <begin position="1024"/>
        <end position="1050"/>
    </location>
</feature>
<keyword evidence="1" id="KW-1133">Transmembrane helix</keyword>
<dbReference type="PRINTS" id="PR00702">
    <property type="entry name" value="ACRIFLAVINRP"/>
</dbReference>
<feature type="transmembrane region" description="Helical" evidence="1">
    <location>
        <begin position="553"/>
        <end position="572"/>
    </location>
</feature>
<dbReference type="Gene3D" id="3.30.70.1430">
    <property type="entry name" value="Multidrug efflux transporter AcrB pore domain"/>
    <property type="match status" value="2"/>
</dbReference>
<dbReference type="Proteomes" id="UP000010473">
    <property type="component" value="Plasmid pSTA7437.01"/>
</dbReference>
<keyword evidence="2" id="KW-0614">Plasmid</keyword>
<feature type="transmembrane region" description="Helical" evidence="1">
    <location>
        <begin position="29"/>
        <end position="51"/>
    </location>
</feature>
<dbReference type="KEGG" id="scs:Sta7437_4500"/>
<dbReference type="PATRIC" id="fig|111780.3.peg.4656"/>
<evidence type="ECO:0000313" key="2">
    <source>
        <dbReference type="EMBL" id="AFZ37964.1"/>
    </source>
</evidence>
<feature type="transmembrane region" description="Helical" evidence="1">
    <location>
        <begin position="449"/>
        <end position="469"/>
    </location>
</feature>
<dbReference type="InterPro" id="IPR001036">
    <property type="entry name" value="Acrflvin-R"/>
</dbReference>